<accession>A0A0L0G795</accession>
<name>A0A0L0G795_9EUKA</name>
<feature type="domain" description="NADP-dependent oxidoreductase" evidence="9">
    <location>
        <begin position="35"/>
        <end position="116"/>
    </location>
</feature>
<dbReference type="SUPFAM" id="SSF51430">
    <property type="entry name" value="NAD(P)-linked oxidoreductase"/>
    <property type="match status" value="1"/>
</dbReference>
<comment type="subunit">
    <text evidence="3">Heterodimer of a catalytic heavy chain and a regulatory light chain.</text>
</comment>
<dbReference type="RefSeq" id="XP_014158696.1">
    <property type="nucleotide sequence ID" value="XM_014303221.1"/>
</dbReference>
<organism evidence="10 11">
    <name type="scientific">Sphaeroforma arctica JP610</name>
    <dbReference type="NCBI Taxonomy" id="667725"/>
    <lineage>
        <taxon>Eukaryota</taxon>
        <taxon>Ichthyosporea</taxon>
        <taxon>Ichthyophonida</taxon>
        <taxon>Sphaeroforma</taxon>
    </lineage>
</organism>
<dbReference type="PANTHER" id="PTHR13295">
    <property type="entry name" value="GLUTAMATE CYSTEINE LIGASE REGULATORY SUBUNIT"/>
    <property type="match status" value="1"/>
</dbReference>
<evidence type="ECO:0000313" key="10">
    <source>
        <dbReference type="EMBL" id="KNC84794.1"/>
    </source>
</evidence>
<dbReference type="PANTHER" id="PTHR13295:SF4">
    <property type="entry name" value="GLUTAMATE--CYSTEINE LIGASE REGULATORY SUBUNIT"/>
    <property type="match status" value="1"/>
</dbReference>
<comment type="pathway">
    <text evidence="1">Sulfur metabolism; glutathione biosynthesis; glutathione from L-cysteine and L-glutamate: step 1/2.</text>
</comment>
<proteinExistence type="inferred from homology"/>
<evidence type="ECO:0000256" key="2">
    <source>
        <dbReference type="ARBA" id="ARBA00008612"/>
    </source>
</evidence>
<keyword evidence="11" id="KW-1185">Reference proteome</keyword>
<protein>
    <recommendedName>
        <fullName evidence="7">GCS light chain</fullName>
    </recommendedName>
    <alternativeName>
        <fullName evidence="5">Gamma-ECS regulatory subunit</fullName>
    </alternativeName>
    <alternativeName>
        <fullName evidence="8">Gamma-glutamylcysteine synthetase regulatory subunit</fullName>
    </alternativeName>
    <alternativeName>
        <fullName evidence="6">Glutamate--cysteine ligase modifier subunit</fullName>
    </alternativeName>
</protein>
<dbReference type="GO" id="GO:0030234">
    <property type="term" value="F:enzyme regulator activity"/>
    <property type="evidence" value="ECO:0007669"/>
    <property type="project" value="TreeGrafter"/>
</dbReference>
<evidence type="ECO:0000259" key="9">
    <source>
        <dbReference type="Pfam" id="PF00248"/>
    </source>
</evidence>
<evidence type="ECO:0000256" key="1">
    <source>
        <dbReference type="ARBA" id="ARBA00005006"/>
    </source>
</evidence>
<evidence type="ECO:0000313" key="11">
    <source>
        <dbReference type="Proteomes" id="UP000054560"/>
    </source>
</evidence>
<evidence type="ECO:0000256" key="3">
    <source>
        <dbReference type="ARBA" id="ARBA00011532"/>
    </source>
</evidence>
<dbReference type="EMBL" id="KQ241740">
    <property type="protein sequence ID" value="KNC84794.1"/>
    <property type="molecule type" value="Genomic_DNA"/>
</dbReference>
<evidence type="ECO:0000256" key="6">
    <source>
        <dbReference type="ARBA" id="ARBA00031154"/>
    </source>
</evidence>
<dbReference type="AlphaFoldDB" id="A0A0L0G795"/>
<dbReference type="OrthoDB" id="5596051at2759"/>
<dbReference type="Proteomes" id="UP000054560">
    <property type="component" value="Unassembled WGS sequence"/>
</dbReference>
<sequence length="123" mass="13535">MSEIEGSSCLIHTGNMLKMLPGSVITDNNNSLFVSRLDQSTPSSDLNQVIKAVNELRVEGKIDQLGVSDFNKEEITQMIEETEVYPDQAQVDVSEKSMNCECVQFGKDNNIEFIAHADPPGSV</sequence>
<keyword evidence="4" id="KW-0317">Glutathione biosynthesis</keyword>
<dbReference type="InterPro" id="IPR032963">
    <property type="entry name" value="Gclm"/>
</dbReference>
<dbReference type="GO" id="GO:0017109">
    <property type="term" value="C:glutamate-cysteine ligase complex"/>
    <property type="evidence" value="ECO:0007669"/>
    <property type="project" value="TreeGrafter"/>
</dbReference>
<dbReference type="Gene3D" id="3.20.20.100">
    <property type="entry name" value="NADP-dependent oxidoreductase domain"/>
    <property type="match status" value="1"/>
</dbReference>
<comment type="similarity">
    <text evidence="2">Belongs to the aldo/keto reductase family. Glutamate--cysteine ligase light chain subfamily.</text>
</comment>
<gene>
    <name evidence="10" type="ORF">SARC_03002</name>
</gene>
<dbReference type="InterPro" id="IPR023210">
    <property type="entry name" value="NADP_OxRdtase_dom"/>
</dbReference>
<evidence type="ECO:0000256" key="8">
    <source>
        <dbReference type="ARBA" id="ARBA00032926"/>
    </source>
</evidence>
<dbReference type="GeneID" id="25903506"/>
<reference evidence="10 11" key="1">
    <citation type="submission" date="2011-02" db="EMBL/GenBank/DDBJ databases">
        <title>The Genome Sequence of Sphaeroforma arctica JP610.</title>
        <authorList>
            <consortium name="The Broad Institute Genome Sequencing Platform"/>
            <person name="Russ C."/>
            <person name="Cuomo C."/>
            <person name="Young S.K."/>
            <person name="Zeng Q."/>
            <person name="Gargeya S."/>
            <person name="Alvarado L."/>
            <person name="Berlin A."/>
            <person name="Chapman S.B."/>
            <person name="Chen Z."/>
            <person name="Freedman E."/>
            <person name="Gellesch M."/>
            <person name="Goldberg J."/>
            <person name="Griggs A."/>
            <person name="Gujja S."/>
            <person name="Heilman E."/>
            <person name="Heiman D."/>
            <person name="Howarth C."/>
            <person name="Mehta T."/>
            <person name="Neiman D."/>
            <person name="Pearson M."/>
            <person name="Roberts A."/>
            <person name="Saif S."/>
            <person name="Shea T."/>
            <person name="Shenoy N."/>
            <person name="Sisk P."/>
            <person name="Stolte C."/>
            <person name="Sykes S."/>
            <person name="White J."/>
            <person name="Yandava C."/>
            <person name="Burger G."/>
            <person name="Gray M.W."/>
            <person name="Holland P.W.H."/>
            <person name="King N."/>
            <person name="Lang F.B.F."/>
            <person name="Roger A.J."/>
            <person name="Ruiz-Trillo I."/>
            <person name="Haas B."/>
            <person name="Nusbaum C."/>
            <person name="Birren B."/>
        </authorList>
    </citation>
    <scope>NUCLEOTIDE SEQUENCE [LARGE SCALE GENOMIC DNA]</scope>
    <source>
        <strain evidence="10 11">JP610</strain>
    </source>
</reference>
<dbReference type="GO" id="GO:0035226">
    <property type="term" value="F:glutamate-cysteine ligase catalytic subunit binding"/>
    <property type="evidence" value="ECO:0007669"/>
    <property type="project" value="InterPro"/>
</dbReference>
<evidence type="ECO:0000256" key="7">
    <source>
        <dbReference type="ARBA" id="ARBA00031732"/>
    </source>
</evidence>
<evidence type="ECO:0000256" key="4">
    <source>
        <dbReference type="ARBA" id="ARBA00022684"/>
    </source>
</evidence>
<dbReference type="Pfam" id="PF00248">
    <property type="entry name" value="Aldo_ket_red"/>
    <property type="match status" value="1"/>
</dbReference>
<dbReference type="InterPro" id="IPR036812">
    <property type="entry name" value="NAD(P)_OxRdtase_dom_sf"/>
</dbReference>
<evidence type="ECO:0000256" key="5">
    <source>
        <dbReference type="ARBA" id="ARBA00030406"/>
    </source>
</evidence>
<dbReference type="GO" id="GO:0006750">
    <property type="term" value="P:glutathione biosynthetic process"/>
    <property type="evidence" value="ECO:0007669"/>
    <property type="project" value="UniProtKB-KW"/>
</dbReference>